<dbReference type="HOGENOM" id="CLU_1281450_0_0_0"/>
<keyword evidence="4" id="KW-1185">Reference proteome</keyword>
<dbReference type="Proteomes" id="UP000010467">
    <property type="component" value="Plasmid pDEIPE01"/>
</dbReference>
<evidence type="ECO:0000256" key="1">
    <source>
        <dbReference type="SAM" id="MobiDB-lite"/>
    </source>
</evidence>
<evidence type="ECO:0000313" key="4">
    <source>
        <dbReference type="Proteomes" id="UP000010467"/>
    </source>
</evidence>
<feature type="region of interest" description="Disordered" evidence="1">
    <location>
        <begin position="184"/>
        <end position="215"/>
    </location>
</feature>
<geneLocation type="plasmid" evidence="3 4">
    <name>pDEIPE01</name>
</geneLocation>
<feature type="domain" description="MobA/VirD2-like nuclease" evidence="2">
    <location>
        <begin position="41"/>
        <end position="138"/>
    </location>
</feature>
<reference evidence="4" key="1">
    <citation type="submission" date="2012-03" db="EMBL/GenBank/DDBJ databases">
        <title>Complete sequence of plasmid 1 of Deinococcus peraridilitoris DSM 19664.</title>
        <authorList>
            <person name="Lucas S."/>
            <person name="Copeland A."/>
            <person name="Lapidus A."/>
            <person name="Glavina del Rio T."/>
            <person name="Dalin E."/>
            <person name="Tice H."/>
            <person name="Bruce D."/>
            <person name="Goodwin L."/>
            <person name="Pitluck S."/>
            <person name="Peters L."/>
            <person name="Mikhailova N."/>
            <person name="Lu M."/>
            <person name="Kyrpides N."/>
            <person name="Mavromatis K."/>
            <person name="Ivanova N."/>
            <person name="Brettin T."/>
            <person name="Detter J.C."/>
            <person name="Han C."/>
            <person name="Larimer F."/>
            <person name="Land M."/>
            <person name="Hauser L."/>
            <person name="Markowitz V."/>
            <person name="Cheng J.-F."/>
            <person name="Hugenholtz P."/>
            <person name="Woyke T."/>
            <person name="Wu D."/>
            <person name="Pukall R."/>
            <person name="Steenblock K."/>
            <person name="Brambilla E."/>
            <person name="Klenk H.-P."/>
            <person name="Eisen J.A."/>
        </authorList>
    </citation>
    <scope>NUCLEOTIDE SEQUENCE [LARGE SCALE GENOMIC DNA]</scope>
    <source>
        <strain evidence="4">DSM 19664 / LMG 22246 / CIP 109416 / KR-200</strain>
        <plasmid evidence="4">Plasmid pDEIPE01</plasmid>
    </source>
</reference>
<dbReference type="EMBL" id="CP003383">
    <property type="protein sequence ID" value="AFZ69426.1"/>
    <property type="molecule type" value="Genomic_DNA"/>
</dbReference>
<evidence type="ECO:0000313" key="3">
    <source>
        <dbReference type="EMBL" id="AFZ69426.1"/>
    </source>
</evidence>
<dbReference type="PATRIC" id="fig|937777.3.peg.4052"/>
<dbReference type="InterPro" id="IPR005094">
    <property type="entry name" value="Endonuclease_MobA/VirD2"/>
</dbReference>
<dbReference type="Pfam" id="PF03432">
    <property type="entry name" value="Relaxase"/>
    <property type="match status" value="1"/>
</dbReference>
<dbReference type="KEGG" id="dpd:Deipe_4035"/>
<keyword evidence="3" id="KW-0614">Plasmid</keyword>
<proteinExistence type="predicted"/>
<evidence type="ECO:0000259" key="2">
    <source>
        <dbReference type="Pfam" id="PF03432"/>
    </source>
</evidence>
<sequence>MTPQGSKTRTVVKAKYTRLRSSSGKLSRSAVGRVKDSAEYYAHRPNAEGQRAYRAGFNGSQDELTKYEVAQIIEREGEKWDLAYRMVLSPGEEMGKEDIREWTKDVMKRMGFQDHRYVAFAHAGEDRHTDNAHVHVIAFTDEKLGREQLRYMREVGDFEADSALRKALMHELKHRMERTHDQGMDIKTTNDSTDATEGGGASRARKRNQQMDMDF</sequence>
<name>L0A6F0_DEIPD</name>
<organism evidence="3 4">
    <name type="scientific">Deinococcus peraridilitoris (strain DSM 19664 / LMG 22246 / CIP 109416 / KR-200)</name>
    <dbReference type="NCBI Taxonomy" id="937777"/>
    <lineage>
        <taxon>Bacteria</taxon>
        <taxon>Thermotogati</taxon>
        <taxon>Deinococcota</taxon>
        <taxon>Deinococci</taxon>
        <taxon>Deinococcales</taxon>
        <taxon>Deinococcaceae</taxon>
        <taxon>Deinococcus</taxon>
    </lineage>
</organism>
<gene>
    <name evidence="3" type="ordered locus">Deipe_4035</name>
</gene>
<accession>L0A6F0</accession>
<protein>
    <submittedName>
        <fullName evidence="3">Relaxase/mobilization nuclease</fullName>
    </submittedName>
</protein>
<dbReference type="AlphaFoldDB" id="L0A6F0"/>